<feature type="chain" id="PRO_5040252673" evidence="8">
    <location>
        <begin position="17"/>
        <end position="408"/>
    </location>
</feature>
<evidence type="ECO:0000256" key="2">
    <source>
        <dbReference type="ARBA" id="ARBA00022670"/>
    </source>
</evidence>
<feature type="domain" description="Peptidase S8/S53" evidence="9">
    <location>
        <begin position="134"/>
        <end position="384"/>
    </location>
</feature>
<keyword evidence="3 6" id="KW-0378">Hydrolase</keyword>
<dbReference type="PANTHER" id="PTHR43806">
    <property type="entry name" value="PEPTIDASE S8"/>
    <property type="match status" value="1"/>
</dbReference>
<evidence type="ECO:0000313" key="11">
    <source>
        <dbReference type="EMBL" id="KAJ8049812.1"/>
    </source>
</evidence>
<evidence type="ECO:0000256" key="1">
    <source>
        <dbReference type="ARBA" id="ARBA00011073"/>
    </source>
</evidence>
<dbReference type="InterPro" id="IPR022398">
    <property type="entry name" value="Peptidase_S8_His-AS"/>
</dbReference>
<dbReference type="PROSITE" id="PS51892">
    <property type="entry name" value="SUBTILASE"/>
    <property type="match status" value="1"/>
</dbReference>
<evidence type="ECO:0000256" key="7">
    <source>
        <dbReference type="RuleBase" id="RU003355"/>
    </source>
</evidence>
<feature type="active site" description="Charge relay system" evidence="5 6">
    <location>
        <position position="180"/>
    </location>
</feature>
<evidence type="ECO:0000256" key="6">
    <source>
        <dbReference type="PROSITE-ProRule" id="PRU01240"/>
    </source>
</evidence>
<feature type="signal peptide" evidence="8">
    <location>
        <begin position="1"/>
        <end position="16"/>
    </location>
</feature>
<keyword evidence="8" id="KW-0732">Signal</keyword>
<proteinExistence type="inferred from homology"/>
<evidence type="ECO:0000256" key="3">
    <source>
        <dbReference type="ARBA" id="ARBA00022801"/>
    </source>
</evidence>
<evidence type="ECO:0000256" key="5">
    <source>
        <dbReference type="PIRSR" id="PIRSR615500-1"/>
    </source>
</evidence>
<dbReference type="FunFam" id="3.40.50.200:FF:000014">
    <property type="entry name" value="Proteinase K"/>
    <property type="match status" value="1"/>
</dbReference>
<dbReference type="Proteomes" id="UP001152320">
    <property type="component" value="Chromosome 1"/>
</dbReference>
<evidence type="ECO:0000259" key="9">
    <source>
        <dbReference type="Pfam" id="PF00082"/>
    </source>
</evidence>
<comment type="caution">
    <text evidence="11">The sequence shown here is derived from an EMBL/GenBank/DDBJ whole genome shotgun (WGS) entry which is preliminary data.</text>
</comment>
<dbReference type="GO" id="GO:0006508">
    <property type="term" value="P:proteolysis"/>
    <property type="evidence" value="ECO:0007669"/>
    <property type="project" value="UniProtKB-KW"/>
</dbReference>
<dbReference type="PROSITE" id="PS00138">
    <property type="entry name" value="SUBTILASE_SER"/>
    <property type="match status" value="1"/>
</dbReference>
<protein>
    <submittedName>
        <fullName evidence="11">Subtilase-type proteinase psp3</fullName>
    </submittedName>
</protein>
<dbReference type="InterPro" id="IPR010259">
    <property type="entry name" value="S8pro/Inhibitor_I9"/>
</dbReference>
<dbReference type="EMBL" id="JAIZAY010000001">
    <property type="protein sequence ID" value="KAJ8049812.1"/>
    <property type="molecule type" value="Genomic_DNA"/>
</dbReference>
<dbReference type="InterPro" id="IPR034193">
    <property type="entry name" value="PCSK9_ProteinaseK-like"/>
</dbReference>
<keyword evidence="4 6" id="KW-0720">Serine protease</keyword>
<keyword evidence="12" id="KW-1185">Reference proteome</keyword>
<comment type="similarity">
    <text evidence="1 6 7">Belongs to the peptidase S8 family.</text>
</comment>
<dbReference type="CDD" id="cd04077">
    <property type="entry name" value="Peptidases_S8_PCSK9_ProteinaseK_like"/>
    <property type="match status" value="1"/>
</dbReference>
<dbReference type="Pfam" id="PF00082">
    <property type="entry name" value="Peptidase_S8"/>
    <property type="match status" value="1"/>
</dbReference>
<dbReference type="OrthoDB" id="206201at2759"/>
<dbReference type="GO" id="GO:0005615">
    <property type="term" value="C:extracellular space"/>
    <property type="evidence" value="ECO:0007669"/>
    <property type="project" value="TreeGrafter"/>
</dbReference>
<dbReference type="PANTHER" id="PTHR43806:SF11">
    <property type="entry name" value="CEREVISIN-RELATED"/>
    <property type="match status" value="1"/>
</dbReference>
<dbReference type="PROSITE" id="PS00136">
    <property type="entry name" value="SUBTILASE_ASP"/>
    <property type="match status" value="1"/>
</dbReference>
<accession>A0A9Q1HH89</accession>
<dbReference type="InterPro" id="IPR023828">
    <property type="entry name" value="Peptidase_S8_Ser-AS"/>
</dbReference>
<keyword evidence="2 6" id="KW-0645">Protease</keyword>
<gene>
    <name evidence="11" type="ORF">HOLleu_02723</name>
</gene>
<dbReference type="Pfam" id="PF05922">
    <property type="entry name" value="Inhibitor_I9"/>
    <property type="match status" value="1"/>
</dbReference>
<dbReference type="InterPro" id="IPR015500">
    <property type="entry name" value="Peptidase_S8_subtilisin-rel"/>
</dbReference>
<organism evidence="11 12">
    <name type="scientific">Holothuria leucospilota</name>
    <name type="common">Black long sea cucumber</name>
    <name type="synonym">Mertensiothuria leucospilota</name>
    <dbReference type="NCBI Taxonomy" id="206669"/>
    <lineage>
        <taxon>Eukaryota</taxon>
        <taxon>Metazoa</taxon>
        <taxon>Echinodermata</taxon>
        <taxon>Eleutherozoa</taxon>
        <taxon>Echinozoa</taxon>
        <taxon>Holothuroidea</taxon>
        <taxon>Aspidochirotacea</taxon>
        <taxon>Aspidochirotida</taxon>
        <taxon>Holothuriidae</taxon>
        <taxon>Holothuria</taxon>
    </lineage>
</organism>
<dbReference type="AlphaFoldDB" id="A0A9Q1HH89"/>
<dbReference type="SUPFAM" id="SSF54897">
    <property type="entry name" value="Protease propeptides/inhibitors"/>
    <property type="match status" value="1"/>
</dbReference>
<dbReference type="InterPro" id="IPR050131">
    <property type="entry name" value="Peptidase_S8_subtilisin-like"/>
</dbReference>
<reference evidence="11" key="1">
    <citation type="submission" date="2021-10" db="EMBL/GenBank/DDBJ databases">
        <title>Tropical sea cucumber genome reveals ecological adaptation and Cuvierian tubules defense mechanism.</title>
        <authorList>
            <person name="Chen T."/>
        </authorList>
    </citation>
    <scope>NUCLEOTIDE SEQUENCE</scope>
    <source>
        <strain evidence="11">Nanhai2018</strain>
        <tissue evidence="11">Muscle</tissue>
    </source>
</reference>
<dbReference type="SUPFAM" id="SSF52743">
    <property type="entry name" value="Subtilisin-like"/>
    <property type="match status" value="1"/>
</dbReference>
<feature type="domain" description="Inhibitor I9" evidence="10">
    <location>
        <begin position="59"/>
        <end position="106"/>
    </location>
</feature>
<dbReference type="InterPro" id="IPR023827">
    <property type="entry name" value="Peptidase_S8_Asp-AS"/>
</dbReference>
<dbReference type="GO" id="GO:0004252">
    <property type="term" value="F:serine-type endopeptidase activity"/>
    <property type="evidence" value="ECO:0007669"/>
    <property type="project" value="UniProtKB-UniRule"/>
</dbReference>
<dbReference type="Gene3D" id="3.30.70.80">
    <property type="entry name" value="Peptidase S8 propeptide/proteinase inhibitor I9"/>
    <property type="match status" value="1"/>
</dbReference>
<dbReference type="PROSITE" id="PS00137">
    <property type="entry name" value="SUBTILASE_HIS"/>
    <property type="match status" value="1"/>
</dbReference>
<dbReference type="InterPro" id="IPR000209">
    <property type="entry name" value="Peptidase_S8/S53_dom"/>
</dbReference>
<feature type="active site" description="Charge relay system" evidence="5 6">
    <location>
        <position position="143"/>
    </location>
</feature>
<name>A0A9Q1HH89_HOLLE</name>
<dbReference type="InterPro" id="IPR036852">
    <property type="entry name" value="Peptidase_S8/S53_dom_sf"/>
</dbReference>
<dbReference type="Gene3D" id="3.40.50.200">
    <property type="entry name" value="Peptidase S8/S53 domain"/>
    <property type="match status" value="1"/>
</dbReference>
<dbReference type="InterPro" id="IPR037045">
    <property type="entry name" value="S8pro/Inhibitor_I9_sf"/>
</dbReference>
<sequence>MKIKLLLPLLLSFCSASQGFLAPLTRVKERIDGHYLIKVKEDFEVDSVVSSIQNNPSFNFVGGRVNRVYRHAVKGFSARLSEKALDMVRKMDAIEYVAEDGIMHLMYNVDSWGVDRVDQRYLPLDEQYNPKYDGTGVTVYVIDSGVTPTHVDVAGRCSVGVDMVNEDPTDPEYGIDCLGHGTHCAGIVGGTVYGVAKNVELVGVRIFDCRAHATIEDVVAGMDWVAANAVKPAVASMSIGWEEDYQMIDDAVYGMKEAGITGVAAACNYGNDACGCTPGRSPDFNLILSNTSSPIQFKVITVGATIWNDTRASYSCYGTCVDIFAPGTLIKSNWYAENNATRRFSGTSMSCPHVAGAAALYLQREPEASPALVKAYILNTATPNVVLDSRSPDQNNKMLYIEKEHETL</sequence>
<evidence type="ECO:0000313" key="12">
    <source>
        <dbReference type="Proteomes" id="UP001152320"/>
    </source>
</evidence>
<dbReference type="PRINTS" id="PR00723">
    <property type="entry name" value="SUBTILISIN"/>
</dbReference>
<feature type="active site" description="Charge relay system" evidence="5 6">
    <location>
        <position position="348"/>
    </location>
</feature>
<evidence type="ECO:0000256" key="4">
    <source>
        <dbReference type="ARBA" id="ARBA00022825"/>
    </source>
</evidence>
<evidence type="ECO:0000259" key="10">
    <source>
        <dbReference type="Pfam" id="PF05922"/>
    </source>
</evidence>
<evidence type="ECO:0000256" key="8">
    <source>
        <dbReference type="SAM" id="SignalP"/>
    </source>
</evidence>